<evidence type="ECO:0000256" key="1">
    <source>
        <dbReference type="SAM" id="MobiDB-lite"/>
    </source>
</evidence>
<protein>
    <submittedName>
        <fullName evidence="2">Uncharacterized protein</fullName>
    </submittedName>
</protein>
<feature type="region of interest" description="Disordered" evidence="1">
    <location>
        <begin position="60"/>
        <end position="79"/>
    </location>
</feature>
<gene>
    <name evidence="2" type="ORF">EMCG_03268</name>
</gene>
<dbReference type="EMBL" id="LCZI01001143">
    <property type="protein sequence ID" value="KKZ62296.1"/>
    <property type="molecule type" value="Genomic_DNA"/>
</dbReference>
<accession>A0A0G2J8I6</accession>
<comment type="caution">
    <text evidence="2">The sequence shown here is derived from an EMBL/GenBank/DDBJ whole genome shotgun (WGS) entry which is preliminary data.</text>
</comment>
<feature type="region of interest" description="Disordered" evidence="1">
    <location>
        <begin position="1"/>
        <end position="48"/>
    </location>
</feature>
<feature type="compositionally biased region" description="Acidic residues" evidence="1">
    <location>
        <begin position="31"/>
        <end position="48"/>
    </location>
</feature>
<name>A0A0G2J8I6_9EURO</name>
<sequence>MGEREEGSEYVDVADQSDDEDVDGEFNLSAAEEDGYDDEDDGVDDDKEAELTRSLIDWSECKRGKQESFEGPAGRDGAY</sequence>
<dbReference type="AlphaFoldDB" id="A0A0G2J8I6"/>
<dbReference type="Proteomes" id="UP000034164">
    <property type="component" value="Unassembled WGS sequence"/>
</dbReference>
<feature type="compositionally biased region" description="Acidic residues" evidence="1">
    <location>
        <begin position="15"/>
        <end position="24"/>
    </location>
</feature>
<dbReference type="VEuPathDB" id="FungiDB:EMCG_03268"/>
<evidence type="ECO:0000313" key="3">
    <source>
        <dbReference type="Proteomes" id="UP000034164"/>
    </source>
</evidence>
<organism evidence="2 3">
    <name type="scientific">[Emmonsia] crescens</name>
    <dbReference type="NCBI Taxonomy" id="73230"/>
    <lineage>
        <taxon>Eukaryota</taxon>
        <taxon>Fungi</taxon>
        <taxon>Dikarya</taxon>
        <taxon>Ascomycota</taxon>
        <taxon>Pezizomycotina</taxon>
        <taxon>Eurotiomycetes</taxon>
        <taxon>Eurotiomycetidae</taxon>
        <taxon>Onygenales</taxon>
        <taxon>Ajellomycetaceae</taxon>
        <taxon>Emergomyces</taxon>
    </lineage>
</organism>
<evidence type="ECO:0000313" key="2">
    <source>
        <dbReference type="EMBL" id="KKZ62296.1"/>
    </source>
</evidence>
<proteinExistence type="predicted"/>
<reference evidence="3" key="1">
    <citation type="journal article" date="2015" name="PLoS Genet.">
        <title>The dynamic genome and transcriptome of the human fungal pathogen Blastomyces and close relative Emmonsia.</title>
        <authorList>
            <person name="Munoz J.F."/>
            <person name="Gauthier G.M."/>
            <person name="Desjardins C.A."/>
            <person name="Gallo J.E."/>
            <person name="Holder J."/>
            <person name="Sullivan T.D."/>
            <person name="Marty A.J."/>
            <person name="Carmen J.C."/>
            <person name="Chen Z."/>
            <person name="Ding L."/>
            <person name="Gujja S."/>
            <person name="Magrini V."/>
            <person name="Misas E."/>
            <person name="Mitreva M."/>
            <person name="Priest M."/>
            <person name="Saif S."/>
            <person name="Whiston E.A."/>
            <person name="Young S."/>
            <person name="Zeng Q."/>
            <person name="Goldman W.E."/>
            <person name="Mardis E.R."/>
            <person name="Taylor J.W."/>
            <person name="McEwen J.G."/>
            <person name="Clay O.K."/>
            <person name="Klein B.S."/>
            <person name="Cuomo C.A."/>
        </authorList>
    </citation>
    <scope>NUCLEOTIDE SEQUENCE [LARGE SCALE GENOMIC DNA]</scope>
    <source>
        <strain evidence="3">UAMH 3008</strain>
    </source>
</reference>